<dbReference type="GeneID" id="29066037"/>
<name>A0A172JG20_9CAUD</name>
<evidence type="ECO:0000313" key="1">
    <source>
        <dbReference type="EMBL" id="AMR59458.1"/>
    </source>
</evidence>
<dbReference type="Proteomes" id="UP000203218">
    <property type="component" value="Segment"/>
</dbReference>
<accession>A0A172JG20</accession>
<protein>
    <submittedName>
        <fullName evidence="1">Uncharacterized protein</fullName>
    </submittedName>
</protein>
<keyword evidence="2" id="KW-1185">Reference proteome</keyword>
<dbReference type="OrthoDB" id="28016at10239"/>
<reference evidence="1 2" key="1">
    <citation type="submission" date="2016-02" db="EMBL/GenBank/DDBJ databases">
        <title>Characterization of five Podoviridae phages infecting Citrobacter freundii.</title>
        <authorList>
            <person name="Hamdi S."/>
            <person name="Rousseau G.M."/>
            <person name="Labrie S.J."/>
            <person name="Saied Kourda R."/>
            <person name="Tremblay D.M."/>
            <person name="Moineau S."/>
            <person name="Ben Slama K."/>
        </authorList>
    </citation>
    <scope>NUCLEOTIDE SEQUENCE [LARGE SCALE GENOMIC DNA]</scope>
</reference>
<dbReference type="KEGG" id="vg:29066037"/>
<sequence>MRMICIRCDKPLKSRVPSRQCQCKDPIKAEEHTEE</sequence>
<gene>
    <name evidence="1" type="ORF">sh1_0020</name>
</gene>
<organism evidence="1 2">
    <name type="scientific">Citrobacter phage SH1</name>
    <dbReference type="NCBI Taxonomy" id="1805464"/>
    <lineage>
        <taxon>Viruses</taxon>
        <taxon>Duplodnaviria</taxon>
        <taxon>Heunggongvirae</taxon>
        <taxon>Uroviricota</taxon>
        <taxon>Caudoviricetes</taxon>
        <taxon>Autographivirales</taxon>
        <taxon>Autotranscriptaviridae</taxon>
        <taxon>Studiervirinae</taxon>
        <taxon>Teetrevirus</taxon>
        <taxon>Teetrevirus SH1</taxon>
    </lineage>
</organism>
<proteinExistence type="predicted"/>
<dbReference type="EMBL" id="KU687347">
    <property type="protein sequence ID" value="AMR59458.1"/>
    <property type="molecule type" value="Genomic_DNA"/>
</dbReference>
<evidence type="ECO:0000313" key="2">
    <source>
        <dbReference type="Proteomes" id="UP000203218"/>
    </source>
</evidence>
<dbReference type="RefSeq" id="YP_009286645.1">
    <property type="nucleotide sequence ID" value="NC_031066.1"/>
</dbReference>